<dbReference type="OrthoDB" id="2272314at2759"/>
<evidence type="ECO:0000313" key="2">
    <source>
        <dbReference type="Proteomes" id="UP000011185"/>
    </source>
</evidence>
<keyword evidence="1" id="KW-0347">Helicase</keyword>
<dbReference type="GO" id="GO:0004386">
    <property type="term" value="F:helicase activity"/>
    <property type="evidence" value="ECO:0007669"/>
    <property type="project" value="UniProtKB-KW"/>
</dbReference>
<keyword evidence="1" id="KW-0378">Hydrolase</keyword>
<gene>
    <name evidence="1" type="ORF">THOM_0284</name>
</gene>
<proteinExistence type="predicted"/>
<dbReference type="AlphaFoldDB" id="L7JZJ8"/>
<dbReference type="HOGENOM" id="CLU_1850027_0_0_1"/>
<dbReference type="PANTHER" id="PTHR45786:SF74">
    <property type="entry name" value="ATP-DEPENDENT DNA HELICASE"/>
    <property type="match status" value="1"/>
</dbReference>
<dbReference type="PANTHER" id="PTHR45786">
    <property type="entry name" value="DNA BINDING PROTEIN-LIKE"/>
    <property type="match status" value="1"/>
</dbReference>
<dbReference type="STRING" id="72359.L7JZJ8"/>
<accession>L7JZJ8</accession>
<keyword evidence="1" id="KW-0067">ATP-binding</keyword>
<dbReference type="EMBL" id="JH993826">
    <property type="protein sequence ID" value="ELQ76730.1"/>
    <property type="molecule type" value="Genomic_DNA"/>
</dbReference>
<protein>
    <submittedName>
        <fullName evidence="1">DNA helicase PIF1/RRM3</fullName>
    </submittedName>
</protein>
<organism evidence="1 2">
    <name type="scientific">Trachipleistophora hominis</name>
    <name type="common">Microsporidian parasite</name>
    <dbReference type="NCBI Taxonomy" id="72359"/>
    <lineage>
        <taxon>Eukaryota</taxon>
        <taxon>Fungi</taxon>
        <taxon>Fungi incertae sedis</taxon>
        <taxon>Microsporidia</taxon>
        <taxon>Pleistophoridae</taxon>
        <taxon>Trachipleistophora</taxon>
    </lineage>
</organism>
<keyword evidence="2" id="KW-1185">Reference proteome</keyword>
<name>L7JZJ8_TRAHO</name>
<reference evidence="1 2" key="1">
    <citation type="journal article" date="2012" name="PLoS Pathog.">
        <title>The genome of the obligate intracellular parasite Trachipleistophora hominis: new insights into microsporidian genome dynamics and reductive evolution.</title>
        <authorList>
            <person name="Heinz E."/>
            <person name="Williams T.A."/>
            <person name="Nakjang S."/>
            <person name="Noel C.J."/>
            <person name="Swan D.C."/>
            <person name="Goldberg A.V."/>
            <person name="Harris S.R."/>
            <person name="Weinmaier T."/>
            <person name="Markert S."/>
            <person name="Becher D."/>
            <person name="Bernhardt J."/>
            <person name="Dagan T."/>
            <person name="Hacker C."/>
            <person name="Lucocq J.M."/>
            <person name="Schweder T."/>
            <person name="Rattei T."/>
            <person name="Hall N."/>
            <person name="Hirt R.P."/>
            <person name="Embley T.M."/>
        </authorList>
    </citation>
    <scope>NUCLEOTIDE SEQUENCE [LARGE SCALE GENOMIC DNA]</scope>
</reference>
<dbReference type="VEuPathDB" id="MicrosporidiaDB:THOM_0284"/>
<feature type="non-terminal residue" evidence="1">
    <location>
        <position position="139"/>
    </location>
</feature>
<keyword evidence="1" id="KW-0547">Nucleotide-binding</keyword>
<sequence length="139" mass="16384">MGANVQQFTQGVHFFKIHGQVYHNTYNINPLENVERRYSQLYVIDSDNATDLRSKNPANEKCDRAILYNLDRVMREVNPYAEAFKNLAEVERNARQEGTTLMDLNMVFNANIHSNMNMNEYPEYRRENLFILGMFLKII</sequence>
<dbReference type="InParanoid" id="L7JZJ8"/>
<evidence type="ECO:0000313" key="1">
    <source>
        <dbReference type="EMBL" id="ELQ76730.1"/>
    </source>
</evidence>
<dbReference type="Proteomes" id="UP000011185">
    <property type="component" value="Unassembled WGS sequence"/>
</dbReference>